<proteinExistence type="predicted"/>
<dbReference type="Pfam" id="PF07350">
    <property type="entry name" value="Gig2-like"/>
    <property type="match status" value="1"/>
</dbReference>
<accession>A0ABP0EG57</accession>
<dbReference type="SUPFAM" id="SSF51197">
    <property type="entry name" value="Clavaminate synthase-like"/>
    <property type="match status" value="1"/>
</dbReference>
<gene>
    <name evidence="1" type="ORF">CAAN4_D15082</name>
</gene>
<dbReference type="PANTHER" id="PTHR30613">
    <property type="entry name" value="UNCHARACTERIZED PROTEIN YBIU-RELATED"/>
    <property type="match status" value="1"/>
</dbReference>
<reference evidence="1 2" key="1">
    <citation type="submission" date="2024-01" db="EMBL/GenBank/DDBJ databases">
        <authorList>
            <consortium name="Genoscope - CEA"/>
            <person name="William W."/>
        </authorList>
    </citation>
    <scope>NUCLEOTIDE SEQUENCE [LARGE SCALE GENOMIC DNA]</scope>
    <source>
        <strain evidence="1 2">29B2s-10</strain>
    </source>
</reference>
<dbReference type="PANTHER" id="PTHR30613:SF1">
    <property type="entry name" value="DUF1479 DOMAIN PROTEIN (AFU_ORTHOLOGUE AFUA_5G09280)"/>
    <property type="match status" value="1"/>
</dbReference>
<evidence type="ECO:0000313" key="2">
    <source>
        <dbReference type="Proteomes" id="UP001497600"/>
    </source>
</evidence>
<dbReference type="EMBL" id="OZ004256">
    <property type="protein sequence ID" value="CAK7905656.1"/>
    <property type="molecule type" value="Genomic_DNA"/>
</dbReference>
<dbReference type="Gene3D" id="2.60.120.330">
    <property type="entry name" value="B-lactam Antibiotic, Isopenicillin N Synthase, Chain"/>
    <property type="match status" value="1"/>
</dbReference>
<organism evidence="1 2">
    <name type="scientific">[Candida] anglica</name>
    <dbReference type="NCBI Taxonomy" id="148631"/>
    <lineage>
        <taxon>Eukaryota</taxon>
        <taxon>Fungi</taxon>
        <taxon>Dikarya</taxon>
        <taxon>Ascomycota</taxon>
        <taxon>Saccharomycotina</taxon>
        <taxon>Pichiomycetes</taxon>
        <taxon>Debaryomycetaceae</taxon>
        <taxon>Kurtzmaniella</taxon>
    </lineage>
</organism>
<evidence type="ECO:0008006" key="3">
    <source>
        <dbReference type="Google" id="ProtNLM"/>
    </source>
</evidence>
<keyword evidence="2" id="KW-1185">Reference proteome</keyword>
<name>A0ABP0EG57_9ASCO</name>
<sequence length="447" mass="51294">MKNVVEPPNLNDEVKFTKLKQSIIKEEDIEKVKHSWIRLLKEIEKLTNEISDDYIPIVDWKDLKGTEFKGELADKFKERGVLIVRNVVSTETAQGWLQLLKDFTQKHPEVGGFQSPPVNWFVFWNKAQVEARSHPEILEMMKIISNVFYVEDETLPIDIDSQVVYADSFRIRKPGKALSLDLHLDSGSTERWEDPGYRSVYQAIFEGRWEDYEPFKLDARSLARSDLYTHLEGRNSACSAFRSLQGWLSLSESQKGDGTLRVLPNIKLITAYIMLRPFFWKDDGEIDLETPKFPGAVEGSGQFFISEEFHPHLKPLQTVLAIPNVNFGDYVFWHCDLAHEVEKVHSGPDESSVLYYGISPLCPYNIDNLLHMNESFRAVKTPRDFQSIVQPQQKEGDYHDHGANISNILSNAGLRSMGFMDFDINEIGLTSGQIQIRKLANEILNKP</sequence>
<evidence type="ECO:0000313" key="1">
    <source>
        <dbReference type="EMBL" id="CAK7905656.1"/>
    </source>
</evidence>
<protein>
    <recommendedName>
        <fullName evidence="3">DUF1479 domain-containing protein</fullName>
    </recommendedName>
</protein>
<dbReference type="Proteomes" id="UP001497600">
    <property type="component" value="Chromosome D"/>
</dbReference>
<dbReference type="InterPro" id="IPR010856">
    <property type="entry name" value="Gig2-like"/>
</dbReference>
<dbReference type="InterPro" id="IPR027443">
    <property type="entry name" value="IPNS-like_sf"/>
</dbReference>